<evidence type="ECO:0000313" key="10">
    <source>
        <dbReference type="Proteomes" id="UP000249616"/>
    </source>
</evidence>
<dbReference type="KEGG" id="scad:DN051_25080"/>
<feature type="transmembrane region" description="Helical" evidence="7">
    <location>
        <begin position="385"/>
        <end position="411"/>
    </location>
</feature>
<evidence type="ECO:0000256" key="4">
    <source>
        <dbReference type="ARBA" id="ARBA00022989"/>
    </source>
</evidence>
<evidence type="ECO:0000256" key="7">
    <source>
        <dbReference type="SAM" id="Phobius"/>
    </source>
</evidence>
<accession>A0A2Z4J3F8</accession>
<sequence length="910" mass="94629">MPRQTRTAPPGRIAAPWIRTRLRAAPGATWALALLVAATACLAAAFPRALDRYADAGLREAVERARPDRTTVQLYTPLPGLGLPRGQRERTVRPDTLAEQYTHVLDAVRAPLVADRDQSSYGVRTTVNQEVPERWLARPSGLPARVALVAQHGIADHSRLRAGRLPRGSSPPVTTNTAEVEAAVTAETAKNLRIKVDSVVHVPGVGRPPLAVRITGIVTPREPGGAYWSAEPLLRTPTLVRVPGDPDGSRYWLGALLLAPEAAPALLGTTGAPATYWQVAPALDTLRGHDLAALKSSVASLETGPGLRDVRTFTDQRTEATTYLDDVLTSYEEQRAGIGPLVAVAAFGTGTVAVVVLVMAGGLAADRRRGELALLRARGASVPGLVARLLGETSVLSVPAAAAGVAAALLLVPEGRLAPALAAALAVTGVACLALPLRAAGGHRLVRVHGDREDAASVRPSRRRTVAELTLVVLAAGAVETLRRRGTTGDQLVSAAPVLVAVIAALVLIRLYPLPLRGLARPAARLRGAVGPLSLARAARTSVSAVLPLLALSTALTTAAFGGSVLAGVREARDHAALLALGADARVETMGPLPSALPERIRREPGVSALAEASIAYQAKPHDGPPTVPLVGVDPGDYAALARWTGLGTFTADELTRRGTAKSPLPALASPTVAETYGTRPFPVRLEDSSTITVRITLVRDLTPAVSGTEFLVVDRAGLSAEAARPSALLVTGGHLDGKALRRAAGEAADVRLRAEERARFVDSPMQTGAERLYVAAVAAGAGYAVLALLLSLLRAAPERTALLARLRTMGLTRAQGRRLLVLESLPQSALAAAGGTLTAWATIRLLSPGVDLTAIAASRPVTAELRTDPVSLAVPAVSVLLLTVGVAAAQAWWSGRRGSVTELRAGDGR</sequence>
<dbReference type="RefSeq" id="WP_112439552.1">
    <property type="nucleotide sequence ID" value="NZ_CP030073.1"/>
</dbReference>
<dbReference type="AlphaFoldDB" id="A0A2Z4J3F8"/>
<evidence type="ECO:0000313" key="9">
    <source>
        <dbReference type="EMBL" id="AWW39527.1"/>
    </source>
</evidence>
<keyword evidence="4 7" id="KW-1133">Transmembrane helix</keyword>
<comment type="similarity">
    <text evidence="6">Belongs to the ABC-4 integral membrane protein family.</text>
</comment>
<feature type="transmembrane region" description="Helical" evidence="7">
    <location>
        <begin position="873"/>
        <end position="894"/>
    </location>
</feature>
<evidence type="ECO:0000256" key="6">
    <source>
        <dbReference type="ARBA" id="ARBA00038076"/>
    </source>
</evidence>
<keyword evidence="10" id="KW-1185">Reference proteome</keyword>
<protein>
    <submittedName>
        <fullName evidence="9">ABC transporter permease</fullName>
    </submittedName>
</protein>
<dbReference type="PANTHER" id="PTHR30572:SF4">
    <property type="entry name" value="ABC TRANSPORTER PERMEASE YTRF"/>
    <property type="match status" value="1"/>
</dbReference>
<dbReference type="InterPro" id="IPR050250">
    <property type="entry name" value="Macrolide_Exporter_MacB"/>
</dbReference>
<dbReference type="GO" id="GO:0005886">
    <property type="term" value="C:plasma membrane"/>
    <property type="evidence" value="ECO:0007669"/>
    <property type="project" value="UniProtKB-SubCell"/>
</dbReference>
<dbReference type="PANTHER" id="PTHR30572">
    <property type="entry name" value="MEMBRANE COMPONENT OF TRANSPORTER-RELATED"/>
    <property type="match status" value="1"/>
</dbReference>
<evidence type="ECO:0000256" key="3">
    <source>
        <dbReference type="ARBA" id="ARBA00022692"/>
    </source>
</evidence>
<reference evidence="9 10" key="1">
    <citation type="journal article" date="2019" name="Int. J. Syst. Evol. Microbiol.">
        <title>Streptomyces cadmiisoli sp. nov., a novel actinomycete isolated from cadmium-contaminated soil.</title>
        <authorList>
            <person name="Li K."/>
            <person name="Tang X."/>
            <person name="Zhao J."/>
            <person name="Guo Y."/>
            <person name="Tang Y."/>
            <person name="Gao J."/>
        </authorList>
    </citation>
    <scope>NUCLEOTIDE SEQUENCE [LARGE SCALE GENOMIC DNA]</scope>
    <source>
        <strain evidence="9 10">ZFG47</strain>
    </source>
</reference>
<dbReference type="Proteomes" id="UP000249616">
    <property type="component" value="Chromosome"/>
</dbReference>
<keyword evidence="3 7" id="KW-0812">Transmembrane</keyword>
<keyword evidence="2" id="KW-1003">Cell membrane</keyword>
<dbReference type="Pfam" id="PF02687">
    <property type="entry name" value="FtsX"/>
    <property type="match status" value="1"/>
</dbReference>
<feature type="transmembrane region" description="Helical" evidence="7">
    <location>
        <begin position="773"/>
        <end position="794"/>
    </location>
</feature>
<keyword evidence="5 7" id="KW-0472">Membrane</keyword>
<feature type="transmembrane region" description="Helical" evidence="7">
    <location>
        <begin position="417"/>
        <end position="437"/>
    </location>
</feature>
<proteinExistence type="inferred from homology"/>
<name>A0A2Z4J3F8_9ACTN</name>
<evidence type="ECO:0000256" key="1">
    <source>
        <dbReference type="ARBA" id="ARBA00004651"/>
    </source>
</evidence>
<dbReference type="InterPro" id="IPR003838">
    <property type="entry name" value="ABC3_permease_C"/>
</dbReference>
<dbReference type="EMBL" id="CP030073">
    <property type="protein sequence ID" value="AWW39527.1"/>
    <property type="molecule type" value="Genomic_DNA"/>
</dbReference>
<organism evidence="9 10">
    <name type="scientific">Streptomyces cadmiisoli</name>
    <dbReference type="NCBI Taxonomy" id="2184053"/>
    <lineage>
        <taxon>Bacteria</taxon>
        <taxon>Bacillati</taxon>
        <taxon>Actinomycetota</taxon>
        <taxon>Actinomycetes</taxon>
        <taxon>Kitasatosporales</taxon>
        <taxon>Streptomycetaceae</taxon>
        <taxon>Streptomyces</taxon>
        <taxon>Streptomyces aurantiacus group</taxon>
    </lineage>
</organism>
<feature type="transmembrane region" description="Helical" evidence="7">
    <location>
        <begin position="545"/>
        <end position="569"/>
    </location>
</feature>
<comment type="subcellular location">
    <subcellularLocation>
        <location evidence="1">Cell membrane</location>
        <topology evidence="1">Multi-pass membrane protein</topology>
    </subcellularLocation>
</comment>
<evidence type="ECO:0000259" key="8">
    <source>
        <dbReference type="Pfam" id="PF02687"/>
    </source>
</evidence>
<evidence type="ECO:0000256" key="2">
    <source>
        <dbReference type="ARBA" id="ARBA00022475"/>
    </source>
</evidence>
<feature type="transmembrane region" description="Helical" evidence="7">
    <location>
        <begin position="341"/>
        <end position="364"/>
    </location>
</feature>
<feature type="transmembrane region" description="Helical" evidence="7">
    <location>
        <begin position="492"/>
        <end position="512"/>
    </location>
</feature>
<evidence type="ECO:0000256" key="5">
    <source>
        <dbReference type="ARBA" id="ARBA00023136"/>
    </source>
</evidence>
<dbReference type="GO" id="GO:0022857">
    <property type="term" value="F:transmembrane transporter activity"/>
    <property type="evidence" value="ECO:0007669"/>
    <property type="project" value="TreeGrafter"/>
</dbReference>
<gene>
    <name evidence="9" type="ORF">DN051_25080</name>
</gene>
<feature type="domain" description="ABC3 transporter permease C-terminal" evidence="8">
    <location>
        <begin position="784"/>
        <end position="893"/>
    </location>
</feature>